<protein>
    <submittedName>
        <fullName evidence="1">Uncharacterized protein</fullName>
    </submittedName>
</protein>
<evidence type="ECO:0000313" key="2">
    <source>
        <dbReference type="Proteomes" id="UP000594042"/>
    </source>
</evidence>
<dbReference type="RefSeq" id="WP_021930239.1">
    <property type="nucleotide sequence ID" value="NZ_AP023322.1"/>
</dbReference>
<dbReference type="EMBL" id="AP023322">
    <property type="protein sequence ID" value="BCI62285.1"/>
    <property type="molecule type" value="Genomic_DNA"/>
</dbReference>
<reference evidence="2" key="1">
    <citation type="submission" date="2020-07" db="EMBL/GenBank/DDBJ databases">
        <title>Complete genome sequencing of Coprobacter sp. strain 2CBH44.</title>
        <authorList>
            <person name="Sakamoto M."/>
            <person name="Murakami T."/>
            <person name="Mori H."/>
        </authorList>
    </citation>
    <scope>NUCLEOTIDE SEQUENCE [LARGE SCALE GENOMIC DNA]</scope>
    <source>
        <strain evidence="2">2CBH44</strain>
    </source>
</reference>
<evidence type="ECO:0000313" key="1">
    <source>
        <dbReference type="EMBL" id="BCI62285.1"/>
    </source>
</evidence>
<organism evidence="1 2">
    <name type="scientific">Coprobacter secundus subsp. similis</name>
    <dbReference type="NCBI Taxonomy" id="2751153"/>
    <lineage>
        <taxon>Bacteria</taxon>
        <taxon>Pseudomonadati</taxon>
        <taxon>Bacteroidota</taxon>
        <taxon>Bacteroidia</taxon>
        <taxon>Bacteroidales</taxon>
        <taxon>Barnesiellaceae</taxon>
        <taxon>Coprobacter</taxon>
    </lineage>
</organism>
<keyword evidence="2" id="KW-1185">Reference proteome</keyword>
<accession>A0A7G1HRE9</accession>
<dbReference type="KEGG" id="copr:Cop2CBH44_06380"/>
<gene>
    <name evidence="1" type="ORF">Cop2CBH44_06380</name>
</gene>
<sequence length="121" mass="14301">MEVVNKAFDDVKEFLKSVVPPCTATIDDHYHYEVWAIKEEAKQSQENHVFFGSVIKHADSITVTFNDKLGKEHSKELFSDYLLQKMERGRIRIHEMNRQLHEDLQNAVQNLTRYYNSMGWI</sequence>
<name>A0A7G1HRE9_9BACT</name>
<dbReference type="AlphaFoldDB" id="A0A7G1HRE9"/>
<dbReference type="Proteomes" id="UP000594042">
    <property type="component" value="Chromosome"/>
</dbReference>
<proteinExistence type="predicted"/>